<gene>
    <name evidence="1" type="ORF">HMPREF0650_0414</name>
</gene>
<evidence type="ECO:0000313" key="2">
    <source>
        <dbReference type="Proteomes" id="UP000005283"/>
    </source>
</evidence>
<organism evidence="1 2">
    <name type="scientific">Hoylesella buccalis ATCC 35310</name>
    <dbReference type="NCBI Taxonomy" id="679190"/>
    <lineage>
        <taxon>Bacteria</taxon>
        <taxon>Pseudomonadati</taxon>
        <taxon>Bacteroidota</taxon>
        <taxon>Bacteroidia</taxon>
        <taxon>Bacteroidales</taxon>
        <taxon>Prevotellaceae</taxon>
        <taxon>Hoylesella</taxon>
    </lineage>
</organism>
<dbReference type="AlphaFoldDB" id="D1W763"/>
<keyword evidence="2" id="KW-1185">Reference proteome</keyword>
<name>D1W763_9BACT</name>
<evidence type="ECO:0000313" key="1">
    <source>
        <dbReference type="EMBL" id="EFA91611.1"/>
    </source>
</evidence>
<proteinExistence type="predicted"/>
<protein>
    <submittedName>
        <fullName evidence="1">Uncharacterized protein</fullName>
    </submittedName>
</protein>
<accession>D1W763</accession>
<dbReference type="Proteomes" id="UP000005283">
    <property type="component" value="Unassembled WGS sequence"/>
</dbReference>
<comment type="caution">
    <text evidence="1">The sequence shown here is derived from an EMBL/GenBank/DDBJ whole genome shotgun (WGS) entry which is preliminary data.</text>
</comment>
<reference evidence="1 2" key="1">
    <citation type="submission" date="2009-12" db="EMBL/GenBank/DDBJ databases">
        <title>Genome Sequence of Prevotella buccalis ATCC 35310.</title>
        <authorList>
            <person name="Durkin A.S."/>
            <person name="Madupu R."/>
            <person name="Torralba M."/>
            <person name="Methe B."/>
            <person name="Sutton G."/>
            <person name="Strausberg R.L."/>
            <person name="Nelson K.E."/>
        </authorList>
    </citation>
    <scope>NUCLEOTIDE SEQUENCE [LARGE SCALE GENOMIC DNA]</scope>
    <source>
        <strain evidence="1 2">ATCC 35310</strain>
    </source>
</reference>
<dbReference type="EMBL" id="ADEG01000085">
    <property type="protein sequence ID" value="EFA91611.1"/>
    <property type="molecule type" value="Genomic_DNA"/>
</dbReference>
<sequence length="48" mass="5789">MNFIMFVKLIQRPPILCKDNYLKPYINERNDKISKNFVSLQWIESAQT</sequence>
<dbReference type="STRING" id="679190.HMPREF0650_0414"/>